<feature type="compositionally biased region" description="Basic residues" evidence="7">
    <location>
        <begin position="349"/>
        <end position="359"/>
    </location>
</feature>
<dbReference type="GO" id="GO:0000287">
    <property type="term" value="F:magnesium ion binding"/>
    <property type="evidence" value="ECO:0007669"/>
    <property type="project" value="InterPro"/>
</dbReference>
<dbReference type="SMART" id="SM01329">
    <property type="entry name" value="Iso_dh"/>
    <property type="match status" value="1"/>
</dbReference>
<evidence type="ECO:0000256" key="1">
    <source>
        <dbReference type="ARBA" id="ARBA00001936"/>
    </source>
</evidence>
<evidence type="ECO:0000256" key="2">
    <source>
        <dbReference type="ARBA" id="ARBA00001946"/>
    </source>
</evidence>
<evidence type="ECO:0000256" key="5">
    <source>
        <dbReference type="ARBA" id="ARBA00023027"/>
    </source>
</evidence>
<keyword evidence="6" id="KW-0464">Manganese</keyword>
<keyword evidence="3" id="KW-0479">Metal-binding</keyword>
<feature type="domain" description="Isopropylmalate dehydrogenase-like" evidence="8">
    <location>
        <begin position="6"/>
        <end position="347"/>
    </location>
</feature>
<comment type="cofactor">
    <cofactor evidence="1">
        <name>Mn(2+)</name>
        <dbReference type="ChEBI" id="CHEBI:29035"/>
    </cofactor>
</comment>
<comment type="cofactor">
    <cofactor evidence="2">
        <name>Mg(2+)</name>
        <dbReference type="ChEBI" id="CHEBI:18420"/>
    </cofactor>
</comment>
<keyword evidence="5" id="KW-0520">NAD</keyword>
<dbReference type="PANTHER" id="PTHR43275">
    <property type="entry name" value="D-MALATE DEHYDROGENASE [DECARBOXYLATING]"/>
    <property type="match status" value="1"/>
</dbReference>
<dbReference type="GO" id="GO:0003862">
    <property type="term" value="F:3-isopropylmalate dehydrogenase activity"/>
    <property type="evidence" value="ECO:0007669"/>
    <property type="project" value="UniProtKB-EC"/>
</dbReference>
<evidence type="ECO:0000313" key="9">
    <source>
        <dbReference type="EMBL" id="TMQ60770.1"/>
    </source>
</evidence>
<evidence type="ECO:0000256" key="4">
    <source>
        <dbReference type="ARBA" id="ARBA00023002"/>
    </source>
</evidence>
<dbReference type="PANTHER" id="PTHR43275:SF1">
    <property type="entry name" value="D-MALATE DEHYDROGENASE [DECARBOXYLATING]"/>
    <property type="match status" value="1"/>
</dbReference>
<protein>
    <submittedName>
        <fullName evidence="9">3-isopropylmalate dehydrogenase</fullName>
        <ecNumber evidence="9">1.1.1.85</ecNumber>
    </submittedName>
</protein>
<feature type="region of interest" description="Disordered" evidence="7">
    <location>
        <begin position="331"/>
        <end position="359"/>
    </location>
</feature>
<proteinExistence type="predicted"/>
<name>A0A538TAW4_UNCEI</name>
<dbReference type="InterPro" id="IPR050501">
    <property type="entry name" value="ICDH/IPMDH"/>
</dbReference>
<dbReference type="EC" id="1.1.1.85" evidence="9"/>
<comment type="caution">
    <text evidence="9">The sequence shown here is derived from an EMBL/GenBank/DDBJ whole genome shotgun (WGS) entry which is preliminary data.</text>
</comment>
<gene>
    <name evidence="9" type="ORF">E6K76_00710</name>
</gene>
<evidence type="ECO:0000259" key="8">
    <source>
        <dbReference type="SMART" id="SM01329"/>
    </source>
</evidence>
<evidence type="ECO:0000256" key="7">
    <source>
        <dbReference type="SAM" id="MobiDB-lite"/>
    </source>
</evidence>
<reference evidence="9 10" key="1">
    <citation type="journal article" date="2019" name="Nat. Microbiol.">
        <title>Mediterranean grassland soil C-N compound turnover is dependent on rainfall and depth, and is mediated by genomically divergent microorganisms.</title>
        <authorList>
            <person name="Diamond S."/>
            <person name="Andeer P.F."/>
            <person name="Li Z."/>
            <person name="Crits-Christoph A."/>
            <person name="Burstein D."/>
            <person name="Anantharaman K."/>
            <person name="Lane K.R."/>
            <person name="Thomas B.C."/>
            <person name="Pan C."/>
            <person name="Northen T.R."/>
            <person name="Banfield J.F."/>
        </authorList>
    </citation>
    <scope>NUCLEOTIDE SEQUENCE [LARGE SCALE GENOMIC DNA]</scope>
    <source>
        <strain evidence="9">WS_6</strain>
    </source>
</reference>
<evidence type="ECO:0000256" key="3">
    <source>
        <dbReference type="ARBA" id="ARBA00022723"/>
    </source>
</evidence>
<organism evidence="9 10">
    <name type="scientific">Eiseniibacteriota bacterium</name>
    <dbReference type="NCBI Taxonomy" id="2212470"/>
    <lineage>
        <taxon>Bacteria</taxon>
        <taxon>Candidatus Eiseniibacteriota</taxon>
    </lineage>
</organism>
<accession>A0A538TAW4</accession>
<dbReference type="Proteomes" id="UP000316852">
    <property type="component" value="Unassembled WGS sequence"/>
</dbReference>
<evidence type="ECO:0000256" key="6">
    <source>
        <dbReference type="ARBA" id="ARBA00023211"/>
    </source>
</evidence>
<dbReference type="InterPro" id="IPR019818">
    <property type="entry name" value="IsoCit/isopropylmalate_DH_CS"/>
</dbReference>
<dbReference type="SUPFAM" id="SSF53659">
    <property type="entry name" value="Isocitrate/Isopropylmalate dehydrogenase-like"/>
    <property type="match status" value="1"/>
</dbReference>
<dbReference type="PROSITE" id="PS00470">
    <property type="entry name" value="IDH_IMDH"/>
    <property type="match status" value="1"/>
</dbReference>
<dbReference type="AlphaFoldDB" id="A0A538TAW4"/>
<dbReference type="NCBIfam" id="NF002898">
    <property type="entry name" value="PRK03437.1"/>
    <property type="match status" value="1"/>
</dbReference>
<dbReference type="InterPro" id="IPR024084">
    <property type="entry name" value="IsoPropMal-DH-like_dom"/>
</dbReference>
<dbReference type="Pfam" id="PF00180">
    <property type="entry name" value="Iso_dh"/>
    <property type="match status" value="1"/>
</dbReference>
<dbReference type="GO" id="GO:0051287">
    <property type="term" value="F:NAD binding"/>
    <property type="evidence" value="ECO:0007669"/>
    <property type="project" value="InterPro"/>
</dbReference>
<evidence type="ECO:0000313" key="10">
    <source>
        <dbReference type="Proteomes" id="UP000316852"/>
    </source>
</evidence>
<keyword evidence="4 9" id="KW-0560">Oxidoreductase</keyword>
<dbReference type="Gene3D" id="3.40.718.10">
    <property type="entry name" value="Isopropylmalate Dehydrogenase"/>
    <property type="match status" value="1"/>
</dbReference>
<sequence>MAKSYRIAILPGDGIGPEVTAEAVETLRLIAEIRGFPLELTPYPFGAEHYLRTKETFPATALEEMRGQDAILVGAIGDPRLPIGLLERAIISGIRFGLDLYVNLRPIKLFAADLCPLKGKGPEHIDMMVVRENTEDVYAGIGGFLKKGTPDEVAVQEMIFTRKGVDRVIRYAFDLARRRAKARKLTLVDKANAVGAMDLWTRAFEEVGREFPDIAREHAYIDAACMWMVKDPESFDTIVVSNMFGDILTDLGAAIQGGMGIAASGNIHPGRVSMFEPIHGSAPKHAGRNVASPIGSILAAQMLLEHIGEKEGGELIEESVAELFATGQLRSAGTDSGVGTREQGEAVRRSVRRRAATPT</sequence>
<dbReference type="EMBL" id="VBOW01000011">
    <property type="protein sequence ID" value="TMQ60770.1"/>
    <property type="molecule type" value="Genomic_DNA"/>
</dbReference>